<accession>A0ABV3PM66</accession>
<evidence type="ECO:0000313" key="2">
    <source>
        <dbReference type="Proteomes" id="UP001555786"/>
    </source>
</evidence>
<proteinExistence type="predicted"/>
<keyword evidence="2" id="KW-1185">Reference proteome</keyword>
<comment type="caution">
    <text evidence="1">The sequence shown here is derived from an EMBL/GenBank/DDBJ whole genome shotgun (WGS) entry which is preliminary data.</text>
</comment>
<protein>
    <submittedName>
        <fullName evidence="1">Uncharacterized protein</fullName>
    </submittedName>
</protein>
<sequence length="67" mass="7029">MSRIQMIFAGAVVFGMALGNFGGYSLANMWHAKQTTSRGIRSSDDGGSFGWFGGGRSSGGGGYSYHK</sequence>
<dbReference type="RefSeq" id="WP_311933804.1">
    <property type="nucleotide sequence ID" value="NZ_JAVSCS010000004.1"/>
</dbReference>
<evidence type="ECO:0000313" key="1">
    <source>
        <dbReference type="EMBL" id="MEW9306538.1"/>
    </source>
</evidence>
<gene>
    <name evidence="1" type="ORF">ABXS05_13390</name>
</gene>
<reference evidence="1 2" key="1">
    <citation type="submission" date="2024-07" db="EMBL/GenBank/DDBJ databases">
        <title>Description of Labrys sedimenti sp. nov., isolated from a diclofenac-degrading enrichment culture.</title>
        <authorList>
            <person name="Tancsics A."/>
            <person name="Csepanyi A."/>
        </authorList>
    </citation>
    <scope>NUCLEOTIDE SEQUENCE [LARGE SCALE GENOMIC DNA]</scope>
    <source>
        <strain evidence="1 2">LMG 23578</strain>
    </source>
</reference>
<name>A0ABV3PM66_9HYPH</name>
<dbReference type="EMBL" id="JBFNQD010000003">
    <property type="protein sequence ID" value="MEW9306538.1"/>
    <property type="molecule type" value="Genomic_DNA"/>
</dbReference>
<organism evidence="1 2">
    <name type="scientific">Labrys neptuniae</name>
    <dbReference type="NCBI Taxonomy" id="376174"/>
    <lineage>
        <taxon>Bacteria</taxon>
        <taxon>Pseudomonadati</taxon>
        <taxon>Pseudomonadota</taxon>
        <taxon>Alphaproteobacteria</taxon>
        <taxon>Hyphomicrobiales</taxon>
        <taxon>Xanthobacteraceae</taxon>
        <taxon>Labrys</taxon>
    </lineage>
</organism>
<dbReference type="Proteomes" id="UP001555786">
    <property type="component" value="Unassembled WGS sequence"/>
</dbReference>